<accession>A0A1A9VUR9</accession>
<evidence type="ECO:0008006" key="7">
    <source>
        <dbReference type="Google" id="ProtNLM"/>
    </source>
</evidence>
<keyword evidence="1" id="KW-0378">Hydrolase</keyword>
<dbReference type="STRING" id="7395.A0A1A9VUR9"/>
<organism evidence="5 6">
    <name type="scientific">Glossina austeni</name>
    <name type="common">Savannah tsetse fly</name>
    <dbReference type="NCBI Taxonomy" id="7395"/>
    <lineage>
        <taxon>Eukaryota</taxon>
        <taxon>Metazoa</taxon>
        <taxon>Ecdysozoa</taxon>
        <taxon>Arthropoda</taxon>
        <taxon>Hexapoda</taxon>
        <taxon>Insecta</taxon>
        <taxon>Pterygota</taxon>
        <taxon>Neoptera</taxon>
        <taxon>Endopterygota</taxon>
        <taxon>Diptera</taxon>
        <taxon>Brachycera</taxon>
        <taxon>Muscomorpha</taxon>
        <taxon>Hippoboscoidea</taxon>
        <taxon>Glossinidae</taxon>
        <taxon>Glossina</taxon>
    </lineage>
</organism>
<dbReference type="EnsemblMetazoa" id="GAUT048352-RA">
    <property type="protein sequence ID" value="GAUT048352-PA"/>
    <property type="gene ID" value="GAUT048352"/>
</dbReference>
<dbReference type="GO" id="GO:0046475">
    <property type="term" value="P:glycerophospholipid catabolic process"/>
    <property type="evidence" value="ECO:0007669"/>
    <property type="project" value="TreeGrafter"/>
</dbReference>
<dbReference type="PANTHER" id="PTHR22958">
    <property type="entry name" value="GLYCEROPHOSPHORYL DIESTER PHOSPHODIESTERASE"/>
    <property type="match status" value="1"/>
</dbReference>
<dbReference type="GO" id="GO:2001070">
    <property type="term" value="F:starch binding"/>
    <property type="evidence" value="ECO:0007669"/>
    <property type="project" value="InterPro"/>
</dbReference>
<dbReference type="PANTHER" id="PTHR22958:SF1">
    <property type="entry name" value="GLYCEROPHOSPHOCHOLINE PHOSPHODIESTERASE GPCPD1"/>
    <property type="match status" value="1"/>
</dbReference>
<dbReference type="PROSITE" id="PS51166">
    <property type="entry name" value="CBM20"/>
    <property type="match status" value="1"/>
</dbReference>
<dbReference type="AlphaFoldDB" id="A0A1A9VUR9"/>
<dbReference type="VEuPathDB" id="VectorBase:GAUT048352"/>
<keyword evidence="6" id="KW-1185">Reference proteome</keyword>
<dbReference type="Pfam" id="PF00686">
    <property type="entry name" value="CBM_20"/>
    <property type="match status" value="1"/>
</dbReference>
<evidence type="ECO:0000259" key="4">
    <source>
        <dbReference type="PROSITE" id="PS51704"/>
    </source>
</evidence>
<dbReference type="InterPro" id="IPR051578">
    <property type="entry name" value="GDPD"/>
</dbReference>
<protein>
    <recommendedName>
        <fullName evidence="7">GP-PDE domain-containing protein</fullName>
    </recommendedName>
</protein>
<dbReference type="InterPro" id="IPR013784">
    <property type="entry name" value="Carb-bd-like_fold"/>
</dbReference>
<dbReference type="Pfam" id="PF03009">
    <property type="entry name" value="GDPD"/>
    <property type="match status" value="1"/>
</dbReference>
<dbReference type="InterPro" id="IPR002044">
    <property type="entry name" value="CBM20"/>
</dbReference>
<dbReference type="InterPro" id="IPR017946">
    <property type="entry name" value="PLC-like_Pdiesterase_TIM-brl"/>
</dbReference>
<dbReference type="InterPro" id="IPR030395">
    <property type="entry name" value="GP_PDE_dom"/>
</dbReference>
<sequence>MQRWFFADEESKCERKARTPSPERVSIKSSHVSLESVPWKFCVDYKKQLCSNETLAIIGNIEALGKWKLEHCLAMKEMDSGRWCISVILPRNEDIYYRYLVIGIDGKRRKIIRFWETHSPARCIKGSVSLGGEDACYDVFGYMNGDYQVNRGWVMFHTVVVQFKFFKAPFVICEHSATTLLYVKVHPLRITRKNANENERRESEHKIVESGALNTLSAGGGEEEGVSNELKTTFAFTEVVSLNSSSCHFTYQPKFGTPCGPNDMLIFHMTLGNFANTAYEIDFYSYPRKAASDIPPYHFGYVHILPHQLNKSDGTLTLNIMCGSKNQPVGTVMIRYLIIRPLPHDLIMEDTFTRYWNPNWHNMQIGHRGCGKSHWRDRDILRENTVKSIKMAFENGANMVEIDVQLTKDNVPILYHDLCLPFSPSDDIDIQKYDALRFALTEDEILQIGKYEKKDGSNIVRKPIRKFTLAQLKAVKVYEPRRTISEPNCSLDTKSNRPFVTLETVLKKTSRDIILNIDVKWPTRLENGSWLDGVVREEDMNDYVDAIIEVVLKHAKTRKIIFSAFCPDVASALQLKQNKYPVFLLCHGAFAEVQFIDSRGHDLHNAVSFAHVMELQGINAHSSHLLAYKGDRTFVHKSGLRLMTWGSQNREIDFREKLNSWNLDGIVYDRIDRYYASKDLKDLHITPRKRYCSVVGLEAKPTQAIEFDCLGEILLPINANGHEEELYSGMPTGRKPVFTIAYAIAHIHGKKQVYHNNNNNNNHNNNNNNDKITHLGSDSQV</sequence>
<dbReference type="SUPFAM" id="SSF49452">
    <property type="entry name" value="Starch-binding domain-like"/>
    <property type="match status" value="1"/>
</dbReference>
<reference evidence="5" key="1">
    <citation type="submission" date="2020-05" db="UniProtKB">
        <authorList>
            <consortium name="EnsemblMetazoa"/>
        </authorList>
    </citation>
    <scope>IDENTIFICATION</scope>
    <source>
        <strain evidence="5">TTRI</strain>
    </source>
</reference>
<dbReference type="PROSITE" id="PS50007">
    <property type="entry name" value="PIPLC_X_DOMAIN"/>
    <property type="match status" value="1"/>
</dbReference>
<feature type="compositionally biased region" description="Low complexity" evidence="2">
    <location>
        <begin position="755"/>
        <end position="769"/>
    </location>
</feature>
<dbReference type="GO" id="GO:0047389">
    <property type="term" value="F:glycerophosphocholine phosphodiesterase activity"/>
    <property type="evidence" value="ECO:0007669"/>
    <property type="project" value="TreeGrafter"/>
</dbReference>
<dbReference type="SMART" id="SM01065">
    <property type="entry name" value="CBM_2"/>
    <property type="match status" value="1"/>
</dbReference>
<evidence type="ECO:0000313" key="6">
    <source>
        <dbReference type="Proteomes" id="UP000078200"/>
    </source>
</evidence>
<feature type="domain" description="CBM20" evidence="3">
    <location>
        <begin position="31"/>
        <end position="142"/>
    </location>
</feature>
<dbReference type="PROSITE" id="PS51704">
    <property type="entry name" value="GP_PDE"/>
    <property type="match status" value="1"/>
</dbReference>
<dbReference type="InterPro" id="IPR013783">
    <property type="entry name" value="Ig-like_fold"/>
</dbReference>
<dbReference type="InterPro" id="IPR057506">
    <property type="entry name" value="C2_GPCPD1"/>
</dbReference>
<dbReference type="CDD" id="cd08572">
    <property type="entry name" value="GDPD_GDE5_like"/>
    <property type="match status" value="1"/>
</dbReference>
<dbReference type="Proteomes" id="UP000078200">
    <property type="component" value="Unassembled WGS sequence"/>
</dbReference>
<name>A0A1A9VUR9_GLOAU</name>
<dbReference type="Gene3D" id="2.60.40.10">
    <property type="entry name" value="Immunoglobulins"/>
    <property type="match status" value="1"/>
</dbReference>
<dbReference type="Pfam" id="PF25329">
    <property type="entry name" value="C2_GDE1"/>
    <property type="match status" value="1"/>
</dbReference>
<evidence type="ECO:0000256" key="2">
    <source>
        <dbReference type="SAM" id="MobiDB-lite"/>
    </source>
</evidence>
<evidence type="ECO:0000256" key="1">
    <source>
        <dbReference type="ARBA" id="ARBA00022801"/>
    </source>
</evidence>
<dbReference type="Gene3D" id="3.20.20.190">
    <property type="entry name" value="Phosphatidylinositol (PI) phosphodiesterase"/>
    <property type="match status" value="1"/>
</dbReference>
<evidence type="ECO:0000313" key="5">
    <source>
        <dbReference type="EnsemblMetazoa" id="GAUT048352-PA"/>
    </source>
</evidence>
<feature type="region of interest" description="Disordered" evidence="2">
    <location>
        <begin position="755"/>
        <end position="781"/>
    </location>
</feature>
<evidence type="ECO:0000259" key="3">
    <source>
        <dbReference type="PROSITE" id="PS51166"/>
    </source>
</evidence>
<dbReference type="SUPFAM" id="SSF51695">
    <property type="entry name" value="PLC-like phosphodiesterases"/>
    <property type="match status" value="1"/>
</dbReference>
<feature type="domain" description="GP-PDE" evidence="4">
    <location>
        <begin position="362"/>
        <end position="678"/>
    </location>
</feature>
<proteinExistence type="predicted"/>